<comment type="subcellular location">
    <subcellularLocation>
        <location evidence="1">Cell membrane</location>
        <topology evidence="1">Multi-pass membrane protein</topology>
    </subcellularLocation>
</comment>
<comment type="similarity">
    <text evidence="2 10">Belongs to the G-protein coupled receptor 1 family.</text>
</comment>
<dbReference type="PANTHER" id="PTHR24248">
    <property type="entry name" value="ADRENERGIC RECEPTOR-RELATED G-PROTEIN COUPLED RECEPTOR"/>
    <property type="match status" value="1"/>
</dbReference>
<dbReference type="InterPro" id="IPR000276">
    <property type="entry name" value="GPCR_Rhodpsn"/>
</dbReference>
<name>A0A7R8WDV1_9CRUS</name>
<keyword evidence="8 10" id="KW-0675">Receptor</keyword>
<proteinExistence type="inferred from homology"/>
<dbReference type="SMART" id="SM01381">
    <property type="entry name" value="7TM_GPCR_Srsx"/>
    <property type="match status" value="1"/>
</dbReference>
<feature type="region of interest" description="Disordered" evidence="11">
    <location>
        <begin position="286"/>
        <end position="310"/>
    </location>
</feature>
<keyword evidence="5 12" id="KW-1133">Transmembrane helix</keyword>
<evidence type="ECO:0000256" key="4">
    <source>
        <dbReference type="ARBA" id="ARBA00022692"/>
    </source>
</evidence>
<dbReference type="Gene3D" id="1.20.1070.10">
    <property type="entry name" value="Rhodopsin 7-helix transmembrane proteins"/>
    <property type="match status" value="1"/>
</dbReference>
<dbReference type="CDD" id="cd15066">
    <property type="entry name" value="7tmA_DmOct-betaAR-like"/>
    <property type="match status" value="1"/>
</dbReference>
<dbReference type="PANTHER" id="PTHR24248:SF66">
    <property type="entry name" value="OCTOPAMINE RECEPTOR BETA-3R"/>
    <property type="match status" value="1"/>
</dbReference>
<gene>
    <name evidence="13" type="ORF">CTOB1V02_LOCUS7684</name>
</gene>
<feature type="transmembrane region" description="Helical" evidence="12">
    <location>
        <begin position="321"/>
        <end position="342"/>
    </location>
</feature>
<evidence type="ECO:0000256" key="7">
    <source>
        <dbReference type="ARBA" id="ARBA00023136"/>
    </source>
</evidence>
<keyword evidence="9 10" id="KW-0807">Transducer</keyword>
<evidence type="ECO:0000313" key="13">
    <source>
        <dbReference type="EMBL" id="CAD7229818.1"/>
    </source>
</evidence>
<keyword evidence="7 12" id="KW-0472">Membrane</keyword>
<dbReference type="Pfam" id="PF00001">
    <property type="entry name" value="7tm_1"/>
    <property type="match status" value="1"/>
</dbReference>
<feature type="compositionally biased region" description="Low complexity" evidence="11">
    <location>
        <begin position="290"/>
        <end position="299"/>
    </location>
</feature>
<feature type="compositionally biased region" description="Polar residues" evidence="11">
    <location>
        <begin position="252"/>
        <end position="265"/>
    </location>
</feature>
<dbReference type="GO" id="GO:0004989">
    <property type="term" value="F:octopamine receptor activity"/>
    <property type="evidence" value="ECO:0007669"/>
    <property type="project" value="TreeGrafter"/>
</dbReference>
<dbReference type="GO" id="GO:0004935">
    <property type="term" value="F:adrenergic receptor activity"/>
    <property type="evidence" value="ECO:0007669"/>
    <property type="project" value="InterPro"/>
</dbReference>
<evidence type="ECO:0000256" key="6">
    <source>
        <dbReference type="ARBA" id="ARBA00023040"/>
    </source>
</evidence>
<dbReference type="GO" id="GO:0005886">
    <property type="term" value="C:plasma membrane"/>
    <property type="evidence" value="ECO:0007669"/>
    <property type="project" value="UniProtKB-SubCell"/>
</dbReference>
<dbReference type="InterPro" id="IPR002233">
    <property type="entry name" value="ADR_fam"/>
</dbReference>
<feature type="transmembrane region" description="Helical" evidence="12">
    <location>
        <begin position="122"/>
        <end position="142"/>
    </location>
</feature>
<keyword evidence="3" id="KW-1003">Cell membrane</keyword>
<feature type="region of interest" description="Disordered" evidence="11">
    <location>
        <begin position="252"/>
        <end position="274"/>
    </location>
</feature>
<feature type="transmembrane region" description="Helical" evidence="12">
    <location>
        <begin position="210"/>
        <end position="232"/>
    </location>
</feature>
<evidence type="ECO:0000256" key="8">
    <source>
        <dbReference type="ARBA" id="ARBA00023170"/>
    </source>
</evidence>
<feature type="transmembrane region" description="Helical" evidence="12">
    <location>
        <begin position="43"/>
        <end position="71"/>
    </location>
</feature>
<dbReference type="GO" id="GO:0071880">
    <property type="term" value="P:adenylate cyclase-activating adrenergic receptor signaling pathway"/>
    <property type="evidence" value="ECO:0007669"/>
    <property type="project" value="TreeGrafter"/>
</dbReference>
<dbReference type="InterPro" id="IPR017452">
    <property type="entry name" value="GPCR_Rhodpsn_7TM"/>
</dbReference>
<dbReference type="PRINTS" id="PR00237">
    <property type="entry name" value="GPCRRHODOPSN"/>
</dbReference>
<evidence type="ECO:0000256" key="2">
    <source>
        <dbReference type="ARBA" id="ARBA00010663"/>
    </source>
</evidence>
<evidence type="ECO:0000256" key="5">
    <source>
        <dbReference type="ARBA" id="ARBA00022989"/>
    </source>
</evidence>
<keyword evidence="6 10" id="KW-0297">G-protein coupled receptor</keyword>
<evidence type="ECO:0000256" key="9">
    <source>
        <dbReference type="ARBA" id="ARBA00023224"/>
    </source>
</evidence>
<dbReference type="OrthoDB" id="5957871at2759"/>
<dbReference type="PROSITE" id="PS50262">
    <property type="entry name" value="G_PROTEIN_RECEP_F1_2"/>
    <property type="match status" value="1"/>
</dbReference>
<keyword evidence="4 10" id="KW-0812">Transmembrane</keyword>
<dbReference type="PROSITE" id="PS00237">
    <property type="entry name" value="G_PROTEIN_RECEP_F1_1"/>
    <property type="match status" value="1"/>
</dbReference>
<reference evidence="13" key="1">
    <citation type="submission" date="2020-11" db="EMBL/GenBank/DDBJ databases">
        <authorList>
            <person name="Tran Van P."/>
        </authorList>
    </citation>
    <scope>NUCLEOTIDE SEQUENCE</scope>
</reference>
<dbReference type="GO" id="GO:0043410">
    <property type="term" value="P:positive regulation of MAPK cascade"/>
    <property type="evidence" value="ECO:0007669"/>
    <property type="project" value="TreeGrafter"/>
</dbReference>
<evidence type="ECO:0000256" key="11">
    <source>
        <dbReference type="SAM" id="MobiDB-lite"/>
    </source>
</evidence>
<dbReference type="EMBL" id="OB662299">
    <property type="protein sequence ID" value="CAD7229818.1"/>
    <property type="molecule type" value="Genomic_DNA"/>
</dbReference>
<feature type="transmembrane region" description="Helical" evidence="12">
    <location>
        <begin position="83"/>
        <end position="102"/>
    </location>
</feature>
<organism evidence="13">
    <name type="scientific">Cyprideis torosa</name>
    <dbReference type="NCBI Taxonomy" id="163714"/>
    <lineage>
        <taxon>Eukaryota</taxon>
        <taxon>Metazoa</taxon>
        <taxon>Ecdysozoa</taxon>
        <taxon>Arthropoda</taxon>
        <taxon>Crustacea</taxon>
        <taxon>Oligostraca</taxon>
        <taxon>Ostracoda</taxon>
        <taxon>Podocopa</taxon>
        <taxon>Podocopida</taxon>
        <taxon>Cytherocopina</taxon>
        <taxon>Cytheroidea</taxon>
        <taxon>Cytherideidae</taxon>
        <taxon>Cyprideis</taxon>
    </lineage>
</organism>
<evidence type="ECO:0000256" key="12">
    <source>
        <dbReference type="SAM" id="Phobius"/>
    </source>
</evidence>
<dbReference type="SUPFAM" id="SSF81321">
    <property type="entry name" value="Family A G protein-coupled receptor-like"/>
    <property type="match status" value="1"/>
</dbReference>
<evidence type="ECO:0000256" key="10">
    <source>
        <dbReference type="RuleBase" id="RU000688"/>
    </source>
</evidence>
<dbReference type="AlphaFoldDB" id="A0A7R8WDV1"/>
<accession>A0A7R8WDV1</accession>
<protein>
    <submittedName>
        <fullName evidence="13">Uncharacterized protein</fullName>
    </submittedName>
</protein>
<feature type="transmembrane region" description="Helical" evidence="12">
    <location>
        <begin position="163"/>
        <end position="184"/>
    </location>
</feature>
<evidence type="ECO:0000256" key="1">
    <source>
        <dbReference type="ARBA" id="ARBA00004651"/>
    </source>
</evidence>
<feature type="transmembrane region" description="Helical" evidence="12">
    <location>
        <begin position="354"/>
        <end position="377"/>
    </location>
</feature>
<evidence type="ECO:0000256" key="3">
    <source>
        <dbReference type="ARBA" id="ARBA00022475"/>
    </source>
</evidence>
<dbReference type="PRINTS" id="PR01103">
    <property type="entry name" value="ADRENERGICR"/>
</dbReference>
<sequence>MTKTEHNNLFVSWSWTTRGPHAFCPRCIHSDPLPVLMQKENGLWLSILKGFVFGIIIVAAICGNLLVIVSVCRFRKLRIITNYFLVSLALADTLVSSVPMVFNASVQITGKWIFEPWVCDFWNSTDVFFCTVSILHLCAISVDRFYAIVRPLRYPIVVTKKKVCLMIAGVWTAPILLSFLPIFMKWYTTDEHIQERLQHPDECPFVVNKYYGVISSSVSFWIPCAIMIMTYARIFKEAKRQEEQLMRFRRPSTFTDPGTVHQNPQHGPPIEMNELTVPSSKPRLSISRLSPGPSGDGPSTPMRDSKHHIHKMKSEHKAARTLGIIMGAFIACWFPFFLWYLIDALCDVCVTPDIIVTILFWIGYFNSTLNPIIYAYFNRDFREAFKDTLRQIAYCGHAPKIRKPLPDWTHITLETNGMSRV</sequence>